<protein>
    <submittedName>
        <fullName evidence="7">Armadillo-type protein</fullName>
    </submittedName>
</protein>
<dbReference type="EMBL" id="JAODAN010000012">
    <property type="protein sequence ID" value="KAK1920863.1"/>
    <property type="molecule type" value="Genomic_DNA"/>
</dbReference>
<dbReference type="Gene3D" id="1.25.10.10">
    <property type="entry name" value="Leucine-rich Repeat Variant"/>
    <property type="match status" value="1"/>
</dbReference>
<evidence type="ECO:0000256" key="3">
    <source>
        <dbReference type="ARBA" id="ARBA00022448"/>
    </source>
</evidence>
<keyword evidence="3" id="KW-0813">Transport</keyword>
<feature type="region of interest" description="Disordered" evidence="5">
    <location>
        <begin position="958"/>
        <end position="993"/>
    </location>
</feature>
<keyword evidence="4" id="KW-0539">Nucleus</keyword>
<comment type="caution">
    <text evidence="7">The sequence shown here is derived from an EMBL/GenBank/DDBJ whole genome shotgun (WGS) entry which is preliminary data.</text>
</comment>
<evidence type="ECO:0000313" key="7">
    <source>
        <dbReference type="EMBL" id="KAK1920863.1"/>
    </source>
</evidence>
<evidence type="ECO:0000259" key="6">
    <source>
        <dbReference type="PROSITE" id="PS50166"/>
    </source>
</evidence>
<sequence length="1041" mass="114816">MSSGTATPVNIDVRALVHAIANPTSNEQYQRDQQTLTDCFKEPGLFLSLQELAGDRSLPRVERLLASVITGRELKNKWRSKVLVPEARKPEVRERLFSFLEEDDSGIARPQLGLLVAVARIELPKYFPNLPQLLLNPLLTCLSQMSTGSATSSSTATVLINTLWTINALVKEWRTVKLTAGAEVMKKLEDVFVGPVGQVLQIWAEKERTGENDWVTREAGRYAFKILARFCTWHWSKAKGLQSEAAASTIRALLQHTVHHAPVIQQNRLRIISQLPSNPPDETWKQLRSLIKHLRAIGKWWRTMIALDPKGFCNLEGATGGIGWWWGEVGGVVAGTDGAIAEDDSDNVAYPKRFLLLGMMLFKDILPILAHDHKDVFTPDFILSAFHLLVDKLLPLTSTDLEGLEDDPEEWLLREGGDEEAWAFEFRVRLFGCFVSLLTLWPCAERVLIALNNACRHLPQGVKVIEPEMLKILAEAEAVPPTDLPSILRREAVYCAMGRLSRALQASGGVDFGAFLRGASAWLGQPLPILRILKRRLAWLIGEYASIDGEPAGHFNGHAGSPQEAICVRLDITWQILIHLLTERGESSDKAVQITAAMAIKSCVDIWDLKIDYFLPHLQPTTAGLIALLGEAETLGGKRQIMEAIGVVIDRTGDQIMPFLPDLARAIPGLWHSAGSMEGEWLFKSSLVVLTTKLVSAANESSGGLMDLVIPLIEESLVPPAKEFFEEDGLALWQAGLYNAGSPYQPTAETGLIKLLPGLLNILSENMDLLKTLFALLDSYLLLDAPGIIQSHGEHLCRAIAHALSVSSKNADSILRILSTVALLVRLTPLNALAPLLIQSGIFQHVINALEDDKASGLILAAYLEILARIILAEPNGFLQIVHESARVQHKDAHRTLEETLDAFWRNFDYVGEARRRKAVAMAAGALLTTGHQQCLERLDGEFMNIFLDVLGELQDSQDAQTGAETSVPSWKEEHPEAWGEIEGRPEGARRTALEESDPAYSVPLKGYIINALTQAQSVGLGPYWDKADEGTKNSLSKFLS</sequence>
<dbReference type="InterPro" id="IPR058669">
    <property type="entry name" value="TPR_IPO7/11-like"/>
</dbReference>
<feature type="compositionally biased region" description="Basic and acidic residues" evidence="5">
    <location>
        <begin position="971"/>
        <end position="993"/>
    </location>
</feature>
<dbReference type="GO" id="GO:0005635">
    <property type="term" value="C:nuclear envelope"/>
    <property type="evidence" value="ECO:0007669"/>
    <property type="project" value="TreeGrafter"/>
</dbReference>
<evidence type="ECO:0000256" key="2">
    <source>
        <dbReference type="ARBA" id="ARBA00007991"/>
    </source>
</evidence>
<dbReference type="PANTHER" id="PTHR10997">
    <property type="entry name" value="IMPORTIN-7, 8, 11"/>
    <property type="match status" value="1"/>
</dbReference>
<evidence type="ECO:0000256" key="5">
    <source>
        <dbReference type="SAM" id="MobiDB-lite"/>
    </source>
</evidence>
<dbReference type="InterPro" id="IPR016024">
    <property type="entry name" value="ARM-type_fold"/>
</dbReference>
<feature type="domain" description="Importin N-terminal" evidence="6">
    <location>
        <begin position="32"/>
        <end position="102"/>
    </location>
</feature>
<feature type="compositionally biased region" description="Polar residues" evidence="5">
    <location>
        <begin position="958"/>
        <end position="969"/>
    </location>
</feature>
<keyword evidence="8" id="KW-1185">Reference proteome</keyword>
<organism evidence="7 8">
    <name type="scientific">Papiliotrema laurentii</name>
    <name type="common">Cryptococcus laurentii</name>
    <dbReference type="NCBI Taxonomy" id="5418"/>
    <lineage>
        <taxon>Eukaryota</taxon>
        <taxon>Fungi</taxon>
        <taxon>Dikarya</taxon>
        <taxon>Basidiomycota</taxon>
        <taxon>Agaricomycotina</taxon>
        <taxon>Tremellomycetes</taxon>
        <taxon>Tremellales</taxon>
        <taxon>Rhynchogastremaceae</taxon>
        <taxon>Papiliotrema</taxon>
    </lineage>
</organism>
<dbReference type="GO" id="GO:0031267">
    <property type="term" value="F:small GTPase binding"/>
    <property type="evidence" value="ECO:0007669"/>
    <property type="project" value="InterPro"/>
</dbReference>
<reference evidence="7" key="1">
    <citation type="submission" date="2023-02" db="EMBL/GenBank/DDBJ databases">
        <title>Identification and recombinant expression of a fungal hydrolase from Papiliotrema laurentii that hydrolyzes apple cutin and clears colloidal polyester polyurethane.</title>
        <authorList>
            <consortium name="DOE Joint Genome Institute"/>
            <person name="Roman V.A."/>
            <person name="Bojanowski C."/>
            <person name="Crable B.R."/>
            <person name="Wagner D.N."/>
            <person name="Hung C.S."/>
            <person name="Nadeau L.J."/>
            <person name="Schratz L."/>
            <person name="Haridas S."/>
            <person name="Pangilinan J."/>
            <person name="Lipzen A."/>
            <person name="Na H."/>
            <person name="Yan M."/>
            <person name="Ng V."/>
            <person name="Grigoriev I.V."/>
            <person name="Spatafora J.W."/>
            <person name="Barlow D."/>
            <person name="Biffinger J."/>
            <person name="Kelley-Loughnane N."/>
            <person name="Varaljay V.A."/>
            <person name="Crookes-Goodson W.J."/>
        </authorList>
    </citation>
    <scope>NUCLEOTIDE SEQUENCE</scope>
    <source>
        <strain evidence="7">5307AH</strain>
    </source>
</reference>
<dbReference type="AlphaFoldDB" id="A0AAD9FN30"/>
<dbReference type="PANTHER" id="PTHR10997:SF7">
    <property type="entry name" value="IMPORTIN-11"/>
    <property type="match status" value="1"/>
</dbReference>
<dbReference type="Pfam" id="PF25758">
    <property type="entry name" value="TPR_IPO11"/>
    <property type="match status" value="1"/>
</dbReference>
<evidence type="ECO:0000256" key="4">
    <source>
        <dbReference type="ARBA" id="ARBA00023242"/>
    </source>
</evidence>
<proteinExistence type="inferred from homology"/>
<dbReference type="InterPro" id="IPR001494">
    <property type="entry name" value="Importin-beta_N"/>
</dbReference>
<evidence type="ECO:0000256" key="1">
    <source>
        <dbReference type="ARBA" id="ARBA00004123"/>
    </source>
</evidence>
<name>A0AAD9FN30_PAPLA</name>
<gene>
    <name evidence="7" type="ORF">DB88DRAFT_469079</name>
</gene>
<dbReference type="GO" id="GO:0006606">
    <property type="term" value="P:protein import into nucleus"/>
    <property type="evidence" value="ECO:0007669"/>
    <property type="project" value="TreeGrafter"/>
</dbReference>
<accession>A0AAD9FN30</accession>
<dbReference type="Proteomes" id="UP001182556">
    <property type="component" value="Unassembled WGS sequence"/>
</dbReference>
<dbReference type="InterPro" id="IPR011989">
    <property type="entry name" value="ARM-like"/>
</dbReference>
<dbReference type="SUPFAM" id="SSF48371">
    <property type="entry name" value="ARM repeat"/>
    <property type="match status" value="1"/>
</dbReference>
<dbReference type="GO" id="GO:0005829">
    <property type="term" value="C:cytosol"/>
    <property type="evidence" value="ECO:0007669"/>
    <property type="project" value="TreeGrafter"/>
</dbReference>
<dbReference type="PROSITE" id="PS50166">
    <property type="entry name" value="IMPORTIN_B_NT"/>
    <property type="match status" value="1"/>
</dbReference>
<comment type="similarity">
    <text evidence="2">Belongs to the importin beta family.</text>
</comment>
<evidence type="ECO:0000313" key="8">
    <source>
        <dbReference type="Proteomes" id="UP001182556"/>
    </source>
</evidence>
<comment type="subcellular location">
    <subcellularLocation>
        <location evidence="1">Nucleus</location>
    </subcellularLocation>
</comment>